<evidence type="ECO:0000256" key="3">
    <source>
        <dbReference type="ARBA" id="ARBA00022475"/>
    </source>
</evidence>
<dbReference type="EMBL" id="LSNG01000036">
    <property type="protein sequence ID" value="KXN75570.1"/>
    <property type="molecule type" value="Genomic_DNA"/>
</dbReference>
<protein>
    <submittedName>
        <fullName evidence="13">Rod shape-determining protein MreD</fullName>
    </submittedName>
</protein>
<organism evidence="13 17">
    <name type="scientific">Lactobacillus johnsonii</name>
    <dbReference type="NCBI Taxonomy" id="33959"/>
    <lineage>
        <taxon>Bacteria</taxon>
        <taxon>Bacillati</taxon>
        <taxon>Bacillota</taxon>
        <taxon>Bacilli</taxon>
        <taxon>Lactobacillales</taxon>
        <taxon>Lactobacillaceae</taxon>
        <taxon>Lactobacillus</taxon>
    </lineage>
</organism>
<dbReference type="GeneID" id="83570601"/>
<feature type="transmembrane region" description="Helical" evidence="8">
    <location>
        <begin position="143"/>
        <end position="161"/>
    </location>
</feature>
<dbReference type="GO" id="GO:0005886">
    <property type="term" value="C:plasma membrane"/>
    <property type="evidence" value="ECO:0007669"/>
    <property type="project" value="UniProtKB-SubCell"/>
</dbReference>
<evidence type="ECO:0000256" key="7">
    <source>
        <dbReference type="ARBA" id="ARBA00023136"/>
    </source>
</evidence>
<evidence type="ECO:0000313" key="10">
    <source>
        <dbReference type="EMBL" id="AZZ67806.1"/>
    </source>
</evidence>
<keyword evidence="5" id="KW-0133">Cell shape</keyword>
<reference evidence="13 17" key="4">
    <citation type="submission" date="2017-09" db="EMBL/GenBank/DDBJ databases">
        <title>Tripartite evolution among Lactobacillus johnsonii, Lactobacillus taiwanensis, Lactobacillus reuteri and their rodent host.</title>
        <authorList>
            <person name="Wang T."/>
            <person name="Knowles S."/>
            <person name="Cheng C."/>
        </authorList>
    </citation>
    <scope>NUCLEOTIDE SEQUENCE [LARGE SCALE GENOMIC DNA]</scope>
    <source>
        <strain evidence="13 17">117c</strain>
    </source>
</reference>
<evidence type="ECO:0000313" key="20">
    <source>
        <dbReference type="Proteomes" id="UP000488295"/>
    </source>
</evidence>
<reference evidence="11 15" key="1">
    <citation type="submission" date="2016-02" db="EMBL/GenBank/DDBJ databases">
        <title>Complete Genome Sequences of Lactobacillus johnsonii Strain W1.</title>
        <authorList>
            <person name="Sun Y."/>
            <person name="Wu X."/>
        </authorList>
    </citation>
    <scope>NUCLEOTIDE SEQUENCE [LARGE SCALE GENOMIC DNA]</scope>
    <source>
        <strain evidence="11 15">W1</strain>
    </source>
</reference>
<dbReference type="Proteomes" id="UP000488295">
    <property type="component" value="Unassembled WGS sequence"/>
</dbReference>
<keyword evidence="3" id="KW-1003">Cell membrane</keyword>
<evidence type="ECO:0000256" key="8">
    <source>
        <dbReference type="SAM" id="Phobius"/>
    </source>
</evidence>
<evidence type="ECO:0000256" key="6">
    <source>
        <dbReference type="ARBA" id="ARBA00022989"/>
    </source>
</evidence>
<evidence type="ECO:0000313" key="12">
    <source>
        <dbReference type="EMBL" id="MTE02920.1"/>
    </source>
</evidence>
<evidence type="ECO:0000313" key="13">
    <source>
        <dbReference type="EMBL" id="OYS11614.1"/>
    </source>
</evidence>
<dbReference type="GO" id="GO:0008360">
    <property type="term" value="P:regulation of cell shape"/>
    <property type="evidence" value="ECO:0007669"/>
    <property type="project" value="UniProtKB-KW"/>
</dbReference>
<evidence type="ECO:0000313" key="16">
    <source>
        <dbReference type="Proteomes" id="UP000094691"/>
    </source>
</evidence>
<evidence type="ECO:0000313" key="11">
    <source>
        <dbReference type="EMBL" id="KXN75570.1"/>
    </source>
</evidence>
<dbReference type="Proteomes" id="UP000464749">
    <property type="component" value="Chromosome"/>
</dbReference>
<dbReference type="EMBL" id="CP016400">
    <property type="protein sequence ID" value="AOG25879.1"/>
    <property type="molecule type" value="Genomic_DNA"/>
</dbReference>
<dbReference type="Pfam" id="PF04093">
    <property type="entry name" value="MreD"/>
    <property type="match status" value="1"/>
</dbReference>
<evidence type="ECO:0000313" key="17">
    <source>
        <dbReference type="Proteomes" id="UP000215693"/>
    </source>
</evidence>
<dbReference type="EMBL" id="WKKC01000010">
    <property type="protein sequence ID" value="MTE02920.1"/>
    <property type="molecule type" value="Genomic_DNA"/>
</dbReference>
<evidence type="ECO:0000313" key="19">
    <source>
        <dbReference type="Proteomes" id="UP000464749"/>
    </source>
</evidence>
<dbReference type="EMBL" id="CP032680">
    <property type="protein sequence ID" value="AZZ67806.1"/>
    <property type="molecule type" value="Genomic_DNA"/>
</dbReference>
<evidence type="ECO:0000256" key="5">
    <source>
        <dbReference type="ARBA" id="ARBA00022960"/>
    </source>
</evidence>
<dbReference type="Proteomes" id="UP000094691">
    <property type="component" value="Chromosome"/>
</dbReference>
<evidence type="ECO:0000313" key="14">
    <source>
        <dbReference type="EMBL" id="QIA87792.1"/>
    </source>
</evidence>
<dbReference type="OrthoDB" id="2148512at2"/>
<name>A0A137PKQ4_LACJH</name>
<reference evidence="12 20" key="7">
    <citation type="submission" date="2019-11" db="EMBL/GenBank/DDBJ databases">
        <title>Gastrointestinal microbiota of Peromyscus leucopus.</title>
        <authorList>
            <person name="Milovic A."/>
            <person name="Bassam K."/>
            <person name="Barbour A.G."/>
        </authorList>
    </citation>
    <scope>NUCLEOTIDE SEQUENCE [LARGE SCALE GENOMIC DNA]</scope>
    <source>
        <strain evidence="12 20">LL8</strain>
    </source>
</reference>
<keyword evidence="4 8" id="KW-0812">Transmembrane</keyword>
<evidence type="ECO:0000313" key="9">
    <source>
        <dbReference type="EMBL" id="AOG25879.1"/>
    </source>
</evidence>
<comment type="subcellular location">
    <subcellularLocation>
        <location evidence="1">Cell membrane</location>
        <topology evidence="1">Multi-pass membrane protein</topology>
    </subcellularLocation>
</comment>
<keyword evidence="6 8" id="KW-1133">Transmembrane helix</keyword>
<reference evidence="10 18" key="5">
    <citation type="submission" date="2018-10" db="EMBL/GenBank/DDBJ databases">
        <title>Complete genome sequencing of Lactobacillus johnsonii ZLJ010.</title>
        <authorList>
            <person name="Zhang W."/>
            <person name="Ji H."/>
            <person name="Wang J."/>
            <person name="Zhang D."/>
            <person name="Liu H."/>
            <person name="Wang S."/>
            <person name="Wang Y."/>
        </authorList>
    </citation>
    <scope>NUCLEOTIDE SEQUENCE [LARGE SCALE GENOMIC DNA]</scope>
    <source>
        <strain evidence="10 18">ZLJ010</strain>
    </source>
</reference>
<feature type="transmembrane region" description="Helical" evidence="8">
    <location>
        <begin position="73"/>
        <end position="94"/>
    </location>
</feature>
<feature type="transmembrane region" description="Helical" evidence="8">
    <location>
        <begin position="7"/>
        <end position="25"/>
    </location>
</feature>
<accession>A0A137PKQ4</accession>
<evidence type="ECO:0000313" key="15">
    <source>
        <dbReference type="Proteomes" id="UP000070346"/>
    </source>
</evidence>
<evidence type="ECO:0000256" key="1">
    <source>
        <dbReference type="ARBA" id="ARBA00004651"/>
    </source>
</evidence>
<dbReference type="EMBL" id="CP040854">
    <property type="protein sequence ID" value="QIA87792.1"/>
    <property type="molecule type" value="Genomic_DNA"/>
</dbReference>
<dbReference type="Proteomes" id="UP000215693">
    <property type="component" value="Unassembled WGS sequence"/>
</dbReference>
<comment type="similarity">
    <text evidence="2">Belongs to the MreD family.</text>
</comment>
<feature type="transmembrane region" description="Helical" evidence="8">
    <location>
        <begin position="31"/>
        <end position="52"/>
    </location>
</feature>
<reference evidence="9 16" key="2">
    <citation type="submission" date="2016-07" db="EMBL/GenBank/DDBJ databases">
        <title>Genome sequencing project for further understanding the molecular mechanisms of preventing non-alcoholic fatty liver disease.</title>
        <authorList>
            <person name="Wang H."/>
        </authorList>
    </citation>
    <scope>NUCLEOTIDE SEQUENCE [LARGE SCALE GENOMIC DNA]</scope>
    <source>
        <strain evidence="9 16">BS15</strain>
    </source>
</reference>
<evidence type="ECO:0000256" key="2">
    <source>
        <dbReference type="ARBA" id="ARBA00007776"/>
    </source>
</evidence>
<evidence type="ECO:0000256" key="4">
    <source>
        <dbReference type="ARBA" id="ARBA00022692"/>
    </source>
</evidence>
<reference evidence="13 17" key="3">
    <citation type="submission" date="2017-04" db="EMBL/GenBank/DDBJ databases">
        <authorList>
            <person name="Lin X.B."/>
            <person name="Stothard P."/>
            <person name="Tasseva G."/>
            <person name="Walter J."/>
        </authorList>
    </citation>
    <scope>NUCLEOTIDE SEQUENCE [LARGE SCALE GENOMIC DNA]</scope>
    <source>
        <strain evidence="13 17">117c</strain>
    </source>
</reference>
<sequence>MAELRRWYVAIALFVALILDGVLAYNLQTFIFHRGFSGSCWLTIIGITLISLCDDKNDADIWLCLGLGLIADLYYLGIIGIYTVAFPLICFIIQQSARFLPEVFWFRLLICLVTYLCVSAYVFLMFNMVGIIQLSFASFSRSILPNLLWCLILVLCTYWFWVKLAEEYPFLKKEYYF</sequence>
<dbReference type="AlphaFoldDB" id="A0A137PKQ4"/>
<reference evidence="14 19" key="6">
    <citation type="submission" date="2019-06" db="EMBL/GenBank/DDBJ databases">
        <title>Whole genome sequencing of Lactobacillus johnsonii strain G2A.</title>
        <authorList>
            <person name="Conlan S."/>
            <person name="Thomas P.J."/>
            <person name="Mullikin J."/>
            <person name="Singer J."/>
            <person name="Weaver C."/>
            <person name="Segre J.A."/>
        </authorList>
    </citation>
    <scope>NUCLEOTIDE SEQUENCE [LARGE SCALE GENOMIC DNA]</scope>
    <source>
        <strain evidence="14 19">G2A</strain>
    </source>
</reference>
<evidence type="ECO:0000313" key="18">
    <source>
        <dbReference type="Proteomes" id="UP000283758"/>
    </source>
</evidence>
<dbReference type="Proteomes" id="UP000070346">
    <property type="component" value="Unassembled WGS sequence"/>
</dbReference>
<dbReference type="InterPro" id="IPR007227">
    <property type="entry name" value="Cell_shape_determining_MreD"/>
</dbReference>
<dbReference type="NCBIfam" id="TIGR03426">
    <property type="entry name" value="shape_MreD"/>
    <property type="match status" value="1"/>
</dbReference>
<dbReference type="EMBL" id="NGOH01000088">
    <property type="protein sequence ID" value="OYS11614.1"/>
    <property type="molecule type" value="Genomic_DNA"/>
</dbReference>
<dbReference type="RefSeq" id="WP_004894222.1">
    <property type="nucleotide sequence ID" value="NZ_BLMB01000016.1"/>
</dbReference>
<keyword evidence="7 8" id="KW-0472">Membrane</keyword>
<dbReference type="STRING" id="33959.BBP16_02750"/>
<feature type="transmembrane region" description="Helical" evidence="8">
    <location>
        <begin position="106"/>
        <end position="131"/>
    </location>
</feature>
<dbReference type="Proteomes" id="UP000283758">
    <property type="component" value="Chromosome"/>
</dbReference>
<gene>
    <name evidence="10" type="primary">mreD</name>
    <name evidence="11" type="ORF">AYJ53_06165</name>
    <name evidence="9" type="ORF">BBP16_02750</name>
    <name evidence="13" type="ORF">CBF50_07915</name>
    <name evidence="10" type="ORF">D7321_06735</name>
    <name evidence="14" type="ORF">FEE39_05520</name>
    <name evidence="12" type="ORF">GJU95_03915</name>
</gene>
<proteinExistence type="inferred from homology"/>